<sequence length="322" mass="34746">MNREAVSRRGRILGVGLALALTAFAVPAPGTAAAAPKDDKAELAKLKKRSDALAKEYRGELVSLDEAKKAAQKAKTDADRLARQYEVARGAVGRLAASSYMSGQLDTVPMVTSADTDQAVHDAAVVEHLARNNGRKLDNLRTLTDQANRAREDARTKLAKVRKEIDDLESQRARVRKLLAKYKPEKPVSSGKPDGAGGGTKSPIMGNTMTPRMRAVMQEIDSKFGPFPAIGCARPGDPQDHGSGTACDFMENANGQMPSASAQAHGDQVAQYVISNASRLGIKYVIWKQRIYDMRGGGGWKAMEDRGSITQNHFDHVHVSVL</sequence>
<evidence type="ECO:0000313" key="6">
    <source>
        <dbReference type="Proteomes" id="UP000261811"/>
    </source>
</evidence>
<evidence type="ECO:0000313" key="5">
    <source>
        <dbReference type="EMBL" id="RFU36576.1"/>
    </source>
</evidence>
<comment type="caution">
    <text evidence="5">The sequence shown here is derived from an EMBL/GenBank/DDBJ whole genome shotgun (WGS) entry which is preliminary data.</text>
</comment>
<evidence type="ECO:0000259" key="4">
    <source>
        <dbReference type="Pfam" id="PF26571"/>
    </source>
</evidence>
<dbReference type="Proteomes" id="UP000261811">
    <property type="component" value="Unassembled WGS sequence"/>
</dbReference>
<organism evidence="5 6">
    <name type="scientific">Actinomadura logoneensis</name>
    <dbReference type="NCBI Taxonomy" id="2293572"/>
    <lineage>
        <taxon>Bacteria</taxon>
        <taxon>Bacillati</taxon>
        <taxon>Actinomycetota</taxon>
        <taxon>Actinomycetes</taxon>
        <taxon>Streptosporangiales</taxon>
        <taxon>Thermomonosporaceae</taxon>
        <taxon>Actinomadura</taxon>
    </lineage>
</organism>
<dbReference type="OrthoDB" id="2989771at2"/>
<evidence type="ECO:0000256" key="1">
    <source>
        <dbReference type="SAM" id="Coils"/>
    </source>
</evidence>
<feature type="chain" id="PRO_5038567937" description="ARB-07466-like C-terminal domain-containing protein" evidence="3">
    <location>
        <begin position="26"/>
        <end position="322"/>
    </location>
</feature>
<dbReference type="Pfam" id="PF26571">
    <property type="entry name" value="VldE"/>
    <property type="match status" value="1"/>
</dbReference>
<dbReference type="RefSeq" id="WP_117361765.1">
    <property type="nucleotide sequence ID" value="NZ_QURH01001045.1"/>
</dbReference>
<dbReference type="InterPro" id="IPR006311">
    <property type="entry name" value="TAT_signal"/>
</dbReference>
<proteinExistence type="predicted"/>
<reference evidence="5 6" key="1">
    <citation type="submission" date="2018-08" db="EMBL/GenBank/DDBJ databases">
        <title>Actinomadura jelena sp. nov., a novel Actinomycete isolated from soil in Chad.</title>
        <authorList>
            <person name="Shi L."/>
        </authorList>
    </citation>
    <scope>NUCLEOTIDE SEQUENCE [LARGE SCALE GENOMIC DNA]</scope>
    <source>
        <strain evidence="5 6">NEAU-G17</strain>
    </source>
</reference>
<keyword evidence="6" id="KW-1185">Reference proteome</keyword>
<feature type="coiled-coil region" evidence="1">
    <location>
        <begin position="137"/>
        <end position="178"/>
    </location>
</feature>
<feature type="signal peptide" evidence="3">
    <location>
        <begin position="1"/>
        <end position="25"/>
    </location>
</feature>
<name>A0A372J9U1_9ACTN</name>
<evidence type="ECO:0000256" key="3">
    <source>
        <dbReference type="SAM" id="SignalP"/>
    </source>
</evidence>
<dbReference type="AlphaFoldDB" id="A0A372J9U1"/>
<dbReference type="InterPro" id="IPR058593">
    <property type="entry name" value="ARB_07466-like_C"/>
</dbReference>
<gene>
    <name evidence="5" type="ORF">DZF91_37460</name>
</gene>
<keyword evidence="3" id="KW-0732">Signal</keyword>
<keyword evidence="1" id="KW-0175">Coiled coil</keyword>
<feature type="domain" description="ARB-07466-like C-terminal" evidence="4">
    <location>
        <begin position="207"/>
        <end position="314"/>
    </location>
</feature>
<dbReference type="PROSITE" id="PS51318">
    <property type="entry name" value="TAT"/>
    <property type="match status" value="1"/>
</dbReference>
<accession>A0A372J9U1</accession>
<evidence type="ECO:0000256" key="2">
    <source>
        <dbReference type="SAM" id="MobiDB-lite"/>
    </source>
</evidence>
<feature type="region of interest" description="Disordered" evidence="2">
    <location>
        <begin position="182"/>
        <end position="206"/>
    </location>
</feature>
<dbReference type="EMBL" id="QURH01001045">
    <property type="protein sequence ID" value="RFU36576.1"/>
    <property type="molecule type" value="Genomic_DNA"/>
</dbReference>
<protein>
    <recommendedName>
        <fullName evidence="4">ARB-07466-like C-terminal domain-containing protein</fullName>
    </recommendedName>
</protein>
<feature type="coiled-coil region" evidence="1">
    <location>
        <begin position="54"/>
        <end position="84"/>
    </location>
</feature>